<dbReference type="Proteomes" id="UP000823773">
    <property type="component" value="Unassembled WGS sequence"/>
</dbReference>
<name>A0ACC5T5E4_ENSAD</name>
<dbReference type="EMBL" id="JAGGJR010000016">
    <property type="protein sequence ID" value="MBP1876295.1"/>
    <property type="molecule type" value="Genomic_DNA"/>
</dbReference>
<organism evidence="1 2">
    <name type="scientific">Ensifer adhaerens</name>
    <name type="common">Sinorhizobium morelense</name>
    <dbReference type="NCBI Taxonomy" id="106592"/>
    <lineage>
        <taxon>Bacteria</taxon>
        <taxon>Pseudomonadati</taxon>
        <taxon>Pseudomonadota</taxon>
        <taxon>Alphaproteobacteria</taxon>
        <taxon>Hyphomicrobiales</taxon>
        <taxon>Rhizobiaceae</taxon>
        <taxon>Sinorhizobium/Ensifer group</taxon>
        <taxon>Ensifer</taxon>
    </lineage>
</organism>
<proteinExistence type="predicted"/>
<accession>A0ACC5T5E4</accession>
<evidence type="ECO:0000313" key="2">
    <source>
        <dbReference type="Proteomes" id="UP000823773"/>
    </source>
</evidence>
<reference evidence="1" key="1">
    <citation type="submission" date="2021-03" db="EMBL/GenBank/DDBJ databases">
        <title>Genomic Encyclopedia of Type Strains, Phase IV (KMG-IV): sequencing the most valuable type-strain genomes for metagenomic binning, comparative biology and taxonomic classification.</title>
        <authorList>
            <person name="Goeker M."/>
        </authorList>
    </citation>
    <scope>NUCLEOTIDE SEQUENCE</scope>
    <source>
        <strain evidence="1">DSM 18131</strain>
    </source>
</reference>
<comment type="caution">
    <text evidence="1">The sequence shown here is derived from an EMBL/GenBank/DDBJ whole genome shotgun (WGS) entry which is preliminary data.</text>
</comment>
<gene>
    <name evidence="1" type="ORF">J2Z19_006045</name>
</gene>
<keyword evidence="1" id="KW-0238">DNA-binding</keyword>
<keyword evidence="2" id="KW-1185">Reference proteome</keyword>
<evidence type="ECO:0000313" key="1">
    <source>
        <dbReference type="EMBL" id="MBP1876295.1"/>
    </source>
</evidence>
<sequence>MFEPFNHLEYAEFPLLWFSEFHNTVETGSVTLAAERMRISQPAVSKLLRSFSEACGFQLFVRAGGRLTPTLEGRLLAVEVAKMFSGTARVARLADAVRNQEWGEITVVAPPALTTRFLAQALSPLLAEQPDIHFTMRSLPSPRIIDLVAAQQVDIGLSVLPFEHPNVDAERLMRFEMVCVLPAHHPLADKSVIDLEDLGGDPFISLARDDCSLMTIDRAFQIKGVQKRNRIEVPLSETACCFVANGVGVSIVPSFVGLDFGSDVLVRRSIVPDTTIDLWLLTPRNHPRSLAASKLIDFLRQAVAPFDKLQSRPSA</sequence>
<protein>
    <submittedName>
        <fullName evidence="1">DNA-binding transcriptional LysR family regulator</fullName>
    </submittedName>
</protein>